<keyword evidence="2 3" id="KW-0479">Metal-binding</keyword>
<evidence type="ECO:0000256" key="3">
    <source>
        <dbReference type="PIRSR" id="PIRSR607837-1"/>
    </source>
</evidence>
<sequence>MGAQSLLTSLYRYKAWADGLLLEAMVDLAQAGPASNFDTALRLLNHAHIVDRIFMAHLQGYSHAYDDNEPDELPPLTGLSADIRQTDRAYIDYVAGLSADDLQAPIRFRFTDGQPGRMSREEMLAHVITHGGYHRGEIGRLLPEVAPAASVDVFAGYLHRSEPERRAWRGDIDC</sequence>
<dbReference type="AlphaFoldDB" id="A0A2S9QEF1"/>
<comment type="caution">
    <text evidence="4">The sequence shown here is derived from an EMBL/GenBank/DDBJ whole genome shotgun (WGS) entry which is preliminary data.</text>
</comment>
<dbReference type="Pfam" id="PF05163">
    <property type="entry name" value="DinB"/>
    <property type="match status" value="1"/>
</dbReference>
<evidence type="ECO:0000313" key="5">
    <source>
        <dbReference type="Proteomes" id="UP000237682"/>
    </source>
</evidence>
<dbReference type="Proteomes" id="UP000237682">
    <property type="component" value="Unassembled WGS sequence"/>
</dbReference>
<dbReference type="GO" id="GO:0046872">
    <property type="term" value="F:metal ion binding"/>
    <property type="evidence" value="ECO:0007669"/>
    <property type="project" value="UniProtKB-KW"/>
</dbReference>
<feature type="binding site" evidence="3">
    <location>
        <position position="46"/>
    </location>
    <ligand>
        <name>a divalent metal cation</name>
        <dbReference type="ChEBI" id="CHEBI:60240"/>
    </ligand>
</feature>
<evidence type="ECO:0000256" key="1">
    <source>
        <dbReference type="ARBA" id="ARBA00008635"/>
    </source>
</evidence>
<gene>
    <name evidence="4" type="ORF">C5L14_07250</name>
</gene>
<accession>A0A2S9QEF1</accession>
<dbReference type="Gene3D" id="1.20.120.450">
    <property type="entry name" value="dinb family like domain"/>
    <property type="match status" value="1"/>
</dbReference>
<feature type="binding site" evidence="3">
    <location>
        <position position="134"/>
    </location>
    <ligand>
        <name>a divalent metal cation</name>
        <dbReference type="ChEBI" id="CHEBI:60240"/>
    </ligand>
</feature>
<dbReference type="RefSeq" id="WP_105861389.1">
    <property type="nucleotide sequence ID" value="NZ_PUEJ01000003.1"/>
</dbReference>
<reference evidence="4 5" key="1">
    <citation type="submission" date="2018-02" db="EMBL/GenBank/DDBJ databases">
        <title>Whole genome sequencing of endophytic bacterium.</title>
        <authorList>
            <person name="Eedara R."/>
            <person name="Podile A.R."/>
        </authorList>
    </citation>
    <scope>NUCLEOTIDE SEQUENCE [LARGE SCALE GENOMIC DNA]</scope>
    <source>
        <strain evidence="4 5">RP1T</strain>
    </source>
</reference>
<dbReference type="OrthoDB" id="9807509at2"/>
<dbReference type="PANTHER" id="PTHR37302:SF1">
    <property type="entry name" value="PROTEIN DINB"/>
    <property type="match status" value="1"/>
</dbReference>
<comment type="similarity">
    <text evidence="1">Belongs to the DinB family.</text>
</comment>
<protein>
    <submittedName>
        <fullName evidence="4">Damage-inducible protein DinB</fullName>
    </submittedName>
</protein>
<proteinExistence type="inferred from homology"/>
<dbReference type="SUPFAM" id="SSF109854">
    <property type="entry name" value="DinB/YfiT-like putative metalloenzymes"/>
    <property type="match status" value="1"/>
</dbReference>
<keyword evidence="5" id="KW-1185">Reference proteome</keyword>
<dbReference type="PANTHER" id="PTHR37302">
    <property type="entry name" value="SLR1116 PROTEIN"/>
    <property type="match status" value="1"/>
</dbReference>
<feature type="binding site" evidence="3">
    <location>
        <position position="130"/>
    </location>
    <ligand>
        <name>a divalent metal cation</name>
        <dbReference type="ChEBI" id="CHEBI:60240"/>
    </ligand>
</feature>
<name>A0A2S9QEF1_9HYPH</name>
<evidence type="ECO:0000256" key="2">
    <source>
        <dbReference type="ARBA" id="ARBA00022723"/>
    </source>
</evidence>
<dbReference type="InterPro" id="IPR034660">
    <property type="entry name" value="DinB/YfiT-like"/>
</dbReference>
<organism evidence="4 5">
    <name type="scientific">Labrys okinawensis</name>
    <dbReference type="NCBI Taxonomy" id="346911"/>
    <lineage>
        <taxon>Bacteria</taxon>
        <taxon>Pseudomonadati</taxon>
        <taxon>Pseudomonadota</taxon>
        <taxon>Alphaproteobacteria</taxon>
        <taxon>Hyphomicrobiales</taxon>
        <taxon>Xanthobacteraceae</taxon>
        <taxon>Labrys</taxon>
    </lineage>
</organism>
<dbReference type="EMBL" id="PUEJ01000003">
    <property type="protein sequence ID" value="PRH87722.1"/>
    <property type="molecule type" value="Genomic_DNA"/>
</dbReference>
<dbReference type="InterPro" id="IPR007837">
    <property type="entry name" value="DinB"/>
</dbReference>
<evidence type="ECO:0000313" key="4">
    <source>
        <dbReference type="EMBL" id="PRH87722.1"/>
    </source>
</evidence>